<keyword evidence="1" id="KW-0472">Membrane</keyword>
<accession>A0A8X6FV48</accession>
<dbReference type="OrthoDB" id="10063284at2759"/>
<evidence type="ECO:0000313" key="3">
    <source>
        <dbReference type="Proteomes" id="UP000887116"/>
    </source>
</evidence>
<protein>
    <submittedName>
        <fullName evidence="2">Uncharacterized protein</fullName>
    </submittedName>
</protein>
<comment type="caution">
    <text evidence="2">The sequence shown here is derived from an EMBL/GenBank/DDBJ whole genome shotgun (WGS) entry which is preliminary data.</text>
</comment>
<dbReference type="AlphaFoldDB" id="A0A8X6FV48"/>
<dbReference type="Proteomes" id="UP000887116">
    <property type="component" value="Unassembled WGS sequence"/>
</dbReference>
<keyword evidence="1" id="KW-1133">Transmembrane helix</keyword>
<reference evidence="2" key="1">
    <citation type="submission" date="2020-07" db="EMBL/GenBank/DDBJ databases">
        <title>Multicomponent nature underlies the extraordinary mechanical properties of spider dragline silk.</title>
        <authorList>
            <person name="Kono N."/>
            <person name="Nakamura H."/>
            <person name="Mori M."/>
            <person name="Yoshida Y."/>
            <person name="Ohtoshi R."/>
            <person name="Malay A.D."/>
            <person name="Moran D.A.P."/>
            <person name="Tomita M."/>
            <person name="Numata K."/>
            <person name="Arakawa K."/>
        </authorList>
    </citation>
    <scope>NUCLEOTIDE SEQUENCE</scope>
</reference>
<organism evidence="2 3">
    <name type="scientific">Trichonephila clavata</name>
    <name type="common">Joro spider</name>
    <name type="synonym">Nephila clavata</name>
    <dbReference type="NCBI Taxonomy" id="2740835"/>
    <lineage>
        <taxon>Eukaryota</taxon>
        <taxon>Metazoa</taxon>
        <taxon>Ecdysozoa</taxon>
        <taxon>Arthropoda</taxon>
        <taxon>Chelicerata</taxon>
        <taxon>Arachnida</taxon>
        <taxon>Araneae</taxon>
        <taxon>Araneomorphae</taxon>
        <taxon>Entelegynae</taxon>
        <taxon>Araneoidea</taxon>
        <taxon>Nephilidae</taxon>
        <taxon>Trichonephila</taxon>
    </lineage>
</organism>
<sequence>MTQDVVPLSKDYSSFQKASQFIAEDMTQKLQVIHEAKCLLKDLSKKENIVMAEFGAVVFIVAYRFTYLKTPMGNNIKFISFVEGLRLLGNFNHNQATTIFNNFTVYFSNFQFNILVQRLEEKCVRFPRFTEPSV</sequence>
<name>A0A8X6FV48_TRICU</name>
<keyword evidence="3" id="KW-1185">Reference proteome</keyword>
<proteinExistence type="predicted"/>
<dbReference type="EMBL" id="BMAO01033432">
    <property type="protein sequence ID" value="GFQ89516.1"/>
    <property type="molecule type" value="Genomic_DNA"/>
</dbReference>
<evidence type="ECO:0000313" key="2">
    <source>
        <dbReference type="EMBL" id="GFQ89516.1"/>
    </source>
</evidence>
<keyword evidence="1" id="KW-0812">Transmembrane</keyword>
<gene>
    <name evidence="2" type="ORF">TNCT_103321</name>
</gene>
<feature type="transmembrane region" description="Helical" evidence="1">
    <location>
        <begin position="49"/>
        <end position="67"/>
    </location>
</feature>
<evidence type="ECO:0000256" key="1">
    <source>
        <dbReference type="SAM" id="Phobius"/>
    </source>
</evidence>